<organism evidence="2 3">
    <name type="scientific">Spirobacillus cienkowskii</name>
    <dbReference type="NCBI Taxonomy" id="495820"/>
    <lineage>
        <taxon>Bacteria</taxon>
        <taxon>Pseudomonadati</taxon>
        <taxon>Bdellovibrionota</taxon>
        <taxon>Oligoflexia</taxon>
        <taxon>Silvanigrellales</taxon>
        <taxon>Spirobacillus</taxon>
    </lineage>
</organism>
<reference evidence="2" key="1">
    <citation type="submission" date="2018-04" db="EMBL/GenBank/DDBJ databases">
        <title>Draft genome sequence of the Candidatus Spirobacillus cienkowskii, a pathogen of freshwater Daphnia species, reconstructed from hemolymph metagenomic reads.</title>
        <authorList>
            <person name="Bresciani L."/>
            <person name="Lemos L.N."/>
            <person name="Wale N."/>
            <person name="Lin J.Y."/>
            <person name="Fernandes G.R."/>
            <person name="Duffy M.A."/>
            <person name="Rodrigues J.M."/>
        </authorList>
    </citation>
    <scope>NUCLEOTIDE SEQUENCE [LARGE SCALE GENOMIC DNA]</scope>
    <source>
        <strain evidence="2">Binning01</strain>
    </source>
</reference>
<proteinExistence type="predicted"/>
<dbReference type="AlphaFoldDB" id="A0A369KV98"/>
<keyword evidence="1" id="KW-1133">Transmembrane helix</keyword>
<keyword evidence="1" id="KW-0812">Transmembrane</keyword>
<evidence type="ECO:0000256" key="1">
    <source>
        <dbReference type="SAM" id="Phobius"/>
    </source>
</evidence>
<evidence type="ECO:0000313" key="2">
    <source>
        <dbReference type="EMBL" id="RDB35644.1"/>
    </source>
</evidence>
<dbReference type="Proteomes" id="UP000253934">
    <property type="component" value="Unassembled WGS sequence"/>
</dbReference>
<feature type="transmembrane region" description="Helical" evidence="1">
    <location>
        <begin position="7"/>
        <end position="26"/>
    </location>
</feature>
<dbReference type="RefSeq" id="WP_338636235.1">
    <property type="nucleotide sequence ID" value="NZ_CP146516.1"/>
</dbReference>
<evidence type="ECO:0008006" key="4">
    <source>
        <dbReference type="Google" id="ProtNLM"/>
    </source>
</evidence>
<dbReference type="EMBL" id="QOVW01000079">
    <property type="protein sequence ID" value="RDB35644.1"/>
    <property type="molecule type" value="Genomic_DNA"/>
</dbReference>
<name>A0A369KV98_9BACT</name>
<comment type="caution">
    <text evidence="2">The sequence shown here is derived from an EMBL/GenBank/DDBJ whole genome shotgun (WGS) entry which is preliminary data.</text>
</comment>
<accession>A0A369KV98</accession>
<sequence>MKQDLTTLLILISQIISTGFLILFIWLLDEFEVGKAFYRDFWIDSIVLKLLFSLSILFLAGFMILKTLKRLKSDKKDNDIE</sequence>
<protein>
    <recommendedName>
        <fullName evidence="4">DUF1049 domain-containing protein</fullName>
    </recommendedName>
</protein>
<gene>
    <name evidence="2" type="ORF">DCC88_09145</name>
</gene>
<keyword evidence="1" id="KW-0472">Membrane</keyword>
<evidence type="ECO:0000313" key="3">
    <source>
        <dbReference type="Proteomes" id="UP000253934"/>
    </source>
</evidence>
<feature type="transmembrane region" description="Helical" evidence="1">
    <location>
        <begin position="46"/>
        <end position="65"/>
    </location>
</feature>
<keyword evidence="3" id="KW-1185">Reference proteome</keyword>